<reference evidence="2" key="1">
    <citation type="journal article" date="2022" name="Mol. Ecol. Resour.">
        <title>The genomes of chicory, endive, great burdock and yacon provide insights into Asteraceae palaeo-polyploidization history and plant inulin production.</title>
        <authorList>
            <person name="Fan W."/>
            <person name="Wang S."/>
            <person name="Wang H."/>
            <person name="Wang A."/>
            <person name="Jiang F."/>
            <person name="Liu H."/>
            <person name="Zhao H."/>
            <person name="Xu D."/>
            <person name="Zhang Y."/>
        </authorList>
    </citation>
    <scope>NUCLEOTIDE SEQUENCE [LARGE SCALE GENOMIC DNA]</scope>
    <source>
        <strain evidence="2">cv. Yunnan</strain>
    </source>
</reference>
<proteinExistence type="predicted"/>
<protein>
    <submittedName>
        <fullName evidence="1">Uncharacterized protein</fullName>
    </submittedName>
</protein>
<accession>A0ACB9HTE0</accession>
<sequence>MCDGGPLESLACASFNLHRSLAEELDGSLSYGYRPLTAVTVSIDESQPPSKSPILPPWWSVAAEEEGVVVKVDRGGVIGGDAVVLALGPWSSKLPELSSRFRVYAPTVRCFFRRFVMAARGVNEVGQKLIQHQQYFKKWKMCIEHQVFEKGFKAQGQKEITKACPNLKELSMACMFDPRYIAFVGDETLASIVVNFPKLSLLHLADPSALQNARYDPESQCLKLGNFHGTSLTHKI</sequence>
<dbReference type="Proteomes" id="UP001056120">
    <property type="component" value="Linkage Group LG11"/>
</dbReference>
<comment type="caution">
    <text evidence="1">The sequence shown here is derived from an EMBL/GenBank/DDBJ whole genome shotgun (WGS) entry which is preliminary data.</text>
</comment>
<gene>
    <name evidence="1" type="ORF">L1987_34293</name>
</gene>
<dbReference type="EMBL" id="CM042028">
    <property type="protein sequence ID" value="KAI3799005.1"/>
    <property type="molecule type" value="Genomic_DNA"/>
</dbReference>
<reference evidence="1 2" key="2">
    <citation type="journal article" date="2022" name="Mol. Ecol. Resour.">
        <title>The genomes of chicory, endive, great burdock and yacon provide insights into Asteraceae paleo-polyploidization history and plant inulin production.</title>
        <authorList>
            <person name="Fan W."/>
            <person name="Wang S."/>
            <person name="Wang H."/>
            <person name="Wang A."/>
            <person name="Jiang F."/>
            <person name="Liu H."/>
            <person name="Zhao H."/>
            <person name="Xu D."/>
            <person name="Zhang Y."/>
        </authorList>
    </citation>
    <scope>NUCLEOTIDE SEQUENCE [LARGE SCALE GENOMIC DNA]</scope>
    <source>
        <strain evidence="2">cv. Yunnan</strain>
        <tissue evidence="1">Leaves</tissue>
    </source>
</reference>
<evidence type="ECO:0000313" key="2">
    <source>
        <dbReference type="Proteomes" id="UP001056120"/>
    </source>
</evidence>
<keyword evidence="2" id="KW-1185">Reference proteome</keyword>
<organism evidence="1 2">
    <name type="scientific">Smallanthus sonchifolius</name>
    <dbReference type="NCBI Taxonomy" id="185202"/>
    <lineage>
        <taxon>Eukaryota</taxon>
        <taxon>Viridiplantae</taxon>
        <taxon>Streptophyta</taxon>
        <taxon>Embryophyta</taxon>
        <taxon>Tracheophyta</taxon>
        <taxon>Spermatophyta</taxon>
        <taxon>Magnoliopsida</taxon>
        <taxon>eudicotyledons</taxon>
        <taxon>Gunneridae</taxon>
        <taxon>Pentapetalae</taxon>
        <taxon>asterids</taxon>
        <taxon>campanulids</taxon>
        <taxon>Asterales</taxon>
        <taxon>Asteraceae</taxon>
        <taxon>Asteroideae</taxon>
        <taxon>Heliantheae alliance</taxon>
        <taxon>Millerieae</taxon>
        <taxon>Smallanthus</taxon>
    </lineage>
</organism>
<evidence type="ECO:0000313" key="1">
    <source>
        <dbReference type="EMBL" id="KAI3799005.1"/>
    </source>
</evidence>
<name>A0ACB9HTE0_9ASTR</name>